<dbReference type="SMART" id="SM00906">
    <property type="entry name" value="Fungal_trans"/>
    <property type="match status" value="1"/>
</dbReference>
<feature type="region of interest" description="Disordered" evidence="7">
    <location>
        <begin position="630"/>
        <end position="653"/>
    </location>
</feature>
<dbReference type="GO" id="GO:0005634">
    <property type="term" value="C:nucleus"/>
    <property type="evidence" value="ECO:0007669"/>
    <property type="project" value="UniProtKB-SubCell"/>
</dbReference>
<feature type="compositionally biased region" description="Polar residues" evidence="7">
    <location>
        <begin position="631"/>
        <end position="653"/>
    </location>
</feature>
<evidence type="ECO:0000256" key="5">
    <source>
        <dbReference type="ARBA" id="ARBA00023163"/>
    </source>
</evidence>
<evidence type="ECO:0000256" key="7">
    <source>
        <dbReference type="SAM" id="MobiDB-lite"/>
    </source>
</evidence>
<dbReference type="GO" id="GO:0006351">
    <property type="term" value="P:DNA-templated transcription"/>
    <property type="evidence" value="ECO:0007669"/>
    <property type="project" value="InterPro"/>
</dbReference>
<feature type="domain" description="Zn(2)-C6 fungal-type" evidence="8">
    <location>
        <begin position="24"/>
        <end position="52"/>
    </location>
</feature>
<dbReference type="Gene3D" id="4.10.240.10">
    <property type="entry name" value="Zn(2)-C6 fungal-type DNA-binding domain"/>
    <property type="match status" value="1"/>
</dbReference>
<dbReference type="SUPFAM" id="SSF57701">
    <property type="entry name" value="Zn2/Cys6 DNA-binding domain"/>
    <property type="match status" value="1"/>
</dbReference>
<gene>
    <name evidence="9" type="ORF">ALT_6084</name>
</gene>
<dbReference type="CDD" id="cd12148">
    <property type="entry name" value="fungal_TF_MHR"/>
    <property type="match status" value="1"/>
</dbReference>
<dbReference type="GO" id="GO:0000981">
    <property type="term" value="F:DNA-binding transcription factor activity, RNA polymerase II-specific"/>
    <property type="evidence" value="ECO:0007669"/>
    <property type="project" value="InterPro"/>
</dbReference>
<dbReference type="Pfam" id="PF00172">
    <property type="entry name" value="Zn_clus"/>
    <property type="match status" value="1"/>
</dbReference>
<dbReference type="PANTHER" id="PTHR31001">
    <property type="entry name" value="UNCHARACTERIZED TRANSCRIPTIONAL REGULATORY PROTEIN"/>
    <property type="match status" value="1"/>
</dbReference>
<evidence type="ECO:0000313" key="9">
    <source>
        <dbReference type="EMBL" id="GAQ08763.1"/>
    </source>
</evidence>
<dbReference type="SMART" id="SM00066">
    <property type="entry name" value="GAL4"/>
    <property type="match status" value="1"/>
</dbReference>
<keyword evidence="2" id="KW-0479">Metal-binding</keyword>
<feature type="region of interest" description="Disordered" evidence="7">
    <location>
        <begin position="819"/>
        <end position="838"/>
    </location>
</feature>
<comment type="caution">
    <text evidence="9">The sequence shown here is derived from an EMBL/GenBank/DDBJ whole genome shotgun (WGS) entry which is preliminary data.</text>
</comment>
<protein>
    <recommendedName>
        <fullName evidence="8">Zn(2)-C6 fungal-type domain-containing protein</fullName>
    </recommendedName>
</protein>
<sequence length="838" mass="94846">MSTPEHSSPRSSLRATNRPTRVLACVLCQQRKVKCDRRFPCANCVRAQVQCVPATQVRRRRRFPERELLESVRRYEDLLRQNNIQFQPLRNSVMEQASSSTDHGGYERSIDEKLERDSSEVGTPGSETKYEAKNFWRVMNQMSVDPEEDDTNESDKSNEHDKSRFGAREAVFRKAWEEHYDGGSQTLLFGARKFDVKVSTLHPSQVEIFRLWQIYLDNVNPLLKVTHTPTLQARIIDAAADVANITPTLEALMFSIYCLAILSLSEDECRTLFGSSRDDLLKGYQFACQQALLNCEVLRTSDRDCLTALYLYLISVRHQTDPRSLSPILSVAIRIALRMGIHSESSYSRCTILEGEMRRRLWWSLVLFDNRICEMADHKATNLLPTWDCKIPLNVNDFDLQPEMKTGPATHGNPSEALFVVVRSELGNFVRRSSFHLDFTNPALKIVAKENPLPAAGSLPAFERMIEENYFASCNPENPLHFMTIWTTRGHLAKNRLLDHYARYPSVPRTETQRDAVVSHALRMLECDTKLMNSPLTKGYQWFLLLHFPFPAYFHIAQDLKRRPTAGHAERSWTVLNDNYAARFGAMKKMNPFFEYLARVLLQAWEAREALPRDLDKPLEPPHIVSDVRSKMSQGPTTLAGNTEHSTGASTANLNDSSMSTFIDVGGYGVPYGLEEPGFFSTGYPSTHPTMDFDLDQPVWATVDWHPLQGRDCRSFKSLAALTATVLVLSNATPSRHVQHSKGPTNCLVSQSGLFDPFVVAYSQFQLDQDETSDGGGDTVHRLALLRLMQDTVGVAATEFILRPDMDNLDGQVLRAESHSDNGNFKCPPHPAAPVHPF</sequence>
<feature type="compositionally biased region" description="Pro residues" evidence="7">
    <location>
        <begin position="828"/>
        <end position="838"/>
    </location>
</feature>
<reference evidence="9 10" key="1">
    <citation type="submission" date="2015-11" db="EMBL/GenBank/DDBJ databases">
        <title>Aspergillus lentulus strain IFM 54703T.</title>
        <authorList>
            <person name="Kusuya Y."/>
            <person name="Sakai K."/>
            <person name="Kamei K."/>
            <person name="Takahashi H."/>
            <person name="Yaguchi T."/>
        </authorList>
    </citation>
    <scope>NUCLEOTIDE SEQUENCE [LARGE SCALE GENOMIC DNA]</scope>
    <source>
        <strain evidence="9 10">IFM 54703</strain>
    </source>
</reference>
<evidence type="ECO:0000313" key="10">
    <source>
        <dbReference type="Proteomes" id="UP000051487"/>
    </source>
</evidence>
<evidence type="ECO:0000256" key="6">
    <source>
        <dbReference type="ARBA" id="ARBA00023242"/>
    </source>
</evidence>
<keyword evidence="5" id="KW-0804">Transcription</keyword>
<dbReference type="InterPro" id="IPR036864">
    <property type="entry name" value="Zn2-C6_fun-type_DNA-bd_sf"/>
</dbReference>
<feature type="region of interest" description="Disordered" evidence="7">
    <location>
        <begin position="90"/>
        <end position="127"/>
    </location>
</feature>
<dbReference type="InterPro" id="IPR050613">
    <property type="entry name" value="Sec_Metabolite_Reg"/>
</dbReference>
<accession>A0AAN4PL84</accession>
<dbReference type="PANTHER" id="PTHR31001:SF45">
    <property type="entry name" value="ZN(II)2CYS6 TRANSCRIPTION FACTOR (EUROFUNG)"/>
    <property type="match status" value="1"/>
</dbReference>
<dbReference type="GO" id="GO:0008270">
    <property type="term" value="F:zinc ion binding"/>
    <property type="evidence" value="ECO:0007669"/>
    <property type="project" value="InterPro"/>
</dbReference>
<evidence type="ECO:0000256" key="4">
    <source>
        <dbReference type="ARBA" id="ARBA00023125"/>
    </source>
</evidence>
<dbReference type="AlphaFoldDB" id="A0AAN4PL84"/>
<dbReference type="Pfam" id="PF04082">
    <property type="entry name" value="Fungal_trans"/>
    <property type="match status" value="1"/>
</dbReference>
<name>A0AAN4PL84_ASPLE</name>
<keyword evidence="4" id="KW-0238">DNA-binding</keyword>
<dbReference type="PROSITE" id="PS50048">
    <property type="entry name" value="ZN2_CY6_FUNGAL_2"/>
    <property type="match status" value="1"/>
</dbReference>
<evidence type="ECO:0000259" key="8">
    <source>
        <dbReference type="PROSITE" id="PS50048"/>
    </source>
</evidence>
<evidence type="ECO:0000256" key="3">
    <source>
        <dbReference type="ARBA" id="ARBA00023015"/>
    </source>
</evidence>
<feature type="compositionally biased region" description="Polar residues" evidence="7">
    <location>
        <begin position="90"/>
        <end position="102"/>
    </location>
</feature>
<dbReference type="Proteomes" id="UP000051487">
    <property type="component" value="Unassembled WGS sequence"/>
</dbReference>
<evidence type="ECO:0000256" key="1">
    <source>
        <dbReference type="ARBA" id="ARBA00004123"/>
    </source>
</evidence>
<evidence type="ECO:0000256" key="2">
    <source>
        <dbReference type="ARBA" id="ARBA00022723"/>
    </source>
</evidence>
<dbReference type="InterPro" id="IPR001138">
    <property type="entry name" value="Zn2Cys6_DnaBD"/>
</dbReference>
<dbReference type="InterPro" id="IPR007219">
    <property type="entry name" value="XnlR_reg_dom"/>
</dbReference>
<proteinExistence type="predicted"/>
<comment type="subcellular location">
    <subcellularLocation>
        <location evidence="1">Nucleus</location>
    </subcellularLocation>
</comment>
<organism evidence="9 10">
    <name type="scientific">Aspergillus lentulus</name>
    <dbReference type="NCBI Taxonomy" id="293939"/>
    <lineage>
        <taxon>Eukaryota</taxon>
        <taxon>Fungi</taxon>
        <taxon>Dikarya</taxon>
        <taxon>Ascomycota</taxon>
        <taxon>Pezizomycotina</taxon>
        <taxon>Eurotiomycetes</taxon>
        <taxon>Eurotiomycetidae</taxon>
        <taxon>Eurotiales</taxon>
        <taxon>Aspergillaceae</taxon>
        <taxon>Aspergillus</taxon>
        <taxon>Aspergillus subgen. Fumigati</taxon>
    </lineage>
</organism>
<feature type="compositionally biased region" description="Basic and acidic residues" evidence="7">
    <location>
        <begin position="104"/>
        <end position="119"/>
    </location>
</feature>
<dbReference type="GO" id="GO:0003677">
    <property type="term" value="F:DNA binding"/>
    <property type="evidence" value="ECO:0007669"/>
    <property type="project" value="UniProtKB-KW"/>
</dbReference>
<dbReference type="CDD" id="cd00067">
    <property type="entry name" value="GAL4"/>
    <property type="match status" value="1"/>
</dbReference>
<keyword evidence="6" id="KW-0539">Nucleus</keyword>
<dbReference type="EMBL" id="BCLY01000012">
    <property type="protein sequence ID" value="GAQ08763.1"/>
    <property type="molecule type" value="Genomic_DNA"/>
</dbReference>
<keyword evidence="3" id="KW-0805">Transcription regulation</keyword>